<dbReference type="InterPro" id="IPR022584">
    <property type="entry name" value="DUF2937"/>
</dbReference>
<gene>
    <name evidence="2" type="ORF">SAMN05421508_105357</name>
</gene>
<organism evidence="2 3">
    <name type="scientific">Caenispirillum bisanense</name>
    <dbReference type="NCBI Taxonomy" id="414052"/>
    <lineage>
        <taxon>Bacteria</taxon>
        <taxon>Pseudomonadati</taxon>
        <taxon>Pseudomonadota</taxon>
        <taxon>Alphaproteobacteria</taxon>
        <taxon>Rhodospirillales</taxon>
        <taxon>Novispirillaceae</taxon>
        <taxon>Caenispirillum</taxon>
    </lineage>
</organism>
<dbReference type="Proteomes" id="UP000219621">
    <property type="component" value="Unassembled WGS sequence"/>
</dbReference>
<feature type="region of interest" description="Disordered" evidence="1">
    <location>
        <begin position="155"/>
        <end position="191"/>
    </location>
</feature>
<reference evidence="2 3" key="1">
    <citation type="submission" date="2017-09" db="EMBL/GenBank/DDBJ databases">
        <authorList>
            <person name="Ehlers B."/>
            <person name="Leendertz F.H."/>
        </authorList>
    </citation>
    <scope>NUCLEOTIDE SEQUENCE [LARGE SCALE GENOMIC DNA]</scope>
    <source>
        <strain evidence="2 3">USBA 140</strain>
    </source>
</reference>
<feature type="compositionally biased region" description="Basic residues" evidence="1">
    <location>
        <begin position="155"/>
        <end position="168"/>
    </location>
</feature>
<dbReference type="EMBL" id="OCNJ01000005">
    <property type="protein sequence ID" value="SOD96497.1"/>
    <property type="molecule type" value="Genomic_DNA"/>
</dbReference>
<evidence type="ECO:0000256" key="1">
    <source>
        <dbReference type="SAM" id="MobiDB-lite"/>
    </source>
</evidence>
<feature type="compositionally biased region" description="Polar residues" evidence="1">
    <location>
        <begin position="182"/>
        <end position="191"/>
    </location>
</feature>
<sequence>MVGWLGRKLDSAAGAVFGAVLGATASQGQAFTAAYVQRLGGRLDEAVMVLQQARDGALLPDVSTATRDQLVAEFAARVEHLSALRDALVDVAPLWRPFALLAQMDRTIAAATLGDFVPALPLTAATAVHAAVGLVLGLLLWELCKAPALLLRPRRRPAAKAARPRHAGRPQEAPPPRREPTLTATPTDRRE</sequence>
<proteinExistence type="predicted"/>
<accession>A0A286GLT6</accession>
<name>A0A286GLT6_9PROT</name>
<evidence type="ECO:0000313" key="3">
    <source>
        <dbReference type="Proteomes" id="UP000219621"/>
    </source>
</evidence>
<evidence type="ECO:0008006" key="4">
    <source>
        <dbReference type="Google" id="ProtNLM"/>
    </source>
</evidence>
<evidence type="ECO:0000313" key="2">
    <source>
        <dbReference type="EMBL" id="SOD96497.1"/>
    </source>
</evidence>
<dbReference type="AlphaFoldDB" id="A0A286GLT6"/>
<keyword evidence="3" id="KW-1185">Reference proteome</keyword>
<dbReference type="Pfam" id="PF11157">
    <property type="entry name" value="DUF2937"/>
    <property type="match status" value="1"/>
</dbReference>
<protein>
    <recommendedName>
        <fullName evidence="4">DUF2937 family protein</fullName>
    </recommendedName>
</protein>